<organism evidence="1 2">
    <name type="scientific">Mediterraneibacter gnavus (strain CC55_001C)</name>
    <dbReference type="NCBI Taxonomy" id="1073375"/>
    <lineage>
        <taxon>Bacteria</taxon>
        <taxon>Bacillati</taxon>
        <taxon>Bacillota</taxon>
        <taxon>Clostridia</taxon>
        <taxon>Lachnospirales</taxon>
        <taxon>Lachnospiraceae</taxon>
        <taxon>Mediterraneibacter</taxon>
    </lineage>
</organism>
<accession>A0A829NQZ6</accession>
<protein>
    <submittedName>
        <fullName evidence="1">Uncharacterized protein</fullName>
    </submittedName>
</protein>
<proteinExistence type="predicted"/>
<sequence>MGKKKISLVIYGLSVINEKNKRMFLDNLIENRSLLNVVEEYIKKNISRYSKDSSKEILFQFEKVDTEIINNANGQEQYKVLYGRVKTGEYGIESELVDVQTGTITNKTQNQADMMPFGFCLAVPDGRINSAVLILQTMGVYGMKVSLQKHLQKCLTDQMPGLHLLLRSIAPKEYVDRYFKQGVLKKIRLIRYEIPEDESNRLGINYGVKQTKEERIIHKPLGFMERKKKAFQEWFVGQRSYTDIVEIEGFDYDDLKLEFSLGETSKTFTLRDMNSLVVNEDITKKVKQKGGHPEYDSLKLIMRETAKDYLTGMGFLD</sequence>
<reference evidence="1 2" key="1">
    <citation type="submission" date="2013-10" db="EMBL/GenBank/DDBJ databases">
        <title>The Genome Sequence of Ruminococcus gnavus CC55_001C.</title>
        <authorList>
            <consortium name="The Broad Institute Genomics Platform"/>
            <person name="Earl A."/>
            <person name="Allen-Vercoe E."/>
            <person name="Daigneault M."/>
            <person name="Young S.K."/>
            <person name="Zeng Q."/>
            <person name="Gargeya S."/>
            <person name="Fitzgerald M."/>
            <person name="Abouelleil A."/>
            <person name="Alvarado L."/>
            <person name="Chapman S.B."/>
            <person name="Gainer-Dewar J."/>
            <person name="Goldberg J."/>
            <person name="Griggs A."/>
            <person name="Gujja S."/>
            <person name="Hansen M."/>
            <person name="Howarth C."/>
            <person name="Imamovic A."/>
            <person name="Ireland A."/>
            <person name="Larimer J."/>
            <person name="McCowan C."/>
            <person name="Murphy C."/>
            <person name="Pearson M."/>
            <person name="Poon T.W."/>
            <person name="Priest M."/>
            <person name="Roberts A."/>
            <person name="Saif S."/>
            <person name="Shea T."/>
            <person name="Sykes S."/>
            <person name="Wortman J."/>
            <person name="Nusbaum C."/>
            <person name="Birren B."/>
        </authorList>
    </citation>
    <scope>NUCLEOTIDE SEQUENCE [LARGE SCALE GENOMIC DNA]</scope>
    <source>
        <strain evidence="1 2">CC55_001C</strain>
    </source>
</reference>
<dbReference type="AlphaFoldDB" id="A0A829NQZ6"/>
<keyword evidence="2" id="KW-1185">Reference proteome</keyword>
<dbReference type="Proteomes" id="UP000018690">
    <property type="component" value="Unassembled WGS sequence"/>
</dbReference>
<comment type="caution">
    <text evidence="1">The sequence shown here is derived from an EMBL/GenBank/DDBJ whole genome shotgun (WGS) entry which is preliminary data.</text>
</comment>
<dbReference type="RefSeq" id="WP_009244661.1">
    <property type="nucleotide sequence ID" value="NZ_KI669414.1"/>
</dbReference>
<evidence type="ECO:0000313" key="1">
    <source>
        <dbReference type="EMBL" id="ETD20181.1"/>
    </source>
</evidence>
<name>A0A829NQZ6_MEDG5</name>
<dbReference type="EMBL" id="AZJF01000001">
    <property type="protein sequence ID" value="ETD20181.1"/>
    <property type="molecule type" value="Genomic_DNA"/>
</dbReference>
<evidence type="ECO:0000313" key="2">
    <source>
        <dbReference type="Proteomes" id="UP000018690"/>
    </source>
</evidence>
<gene>
    <name evidence="1" type="ORF">HMPREF1201_00178</name>
</gene>